<keyword evidence="2" id="KW-1185">Reference proteome</keyword>
<proteinExistence type="predicted"/>
<comment type="caution">
    <text evidence="1">The sequence shown here is derived from an EMBL/GenBank/DDBJ whole genome shotgun (WGS) entry which is preliminary data.</text>
</comment>
<accession>A0A4U8ULM7</accession>
<name>A0A4U8ULM7_STECR</name>
<dbReference type="AlphaFoldDB" id="A0A4U8ULM7"/>
<reference evidence="1 2" key="1">
    <citation type="journal article" date="2015" name="Genome Biol.">
        <title>Comparative genomics of Steinernema reveals deeply conserved gene regulatory networks.</title>
        <authorList>
            <person name="Dillman A.R."/>
            <person name="Macchietto M."/>
            <person name="Porter C.F."/>
            <person name="Rogers A."/>
            <person name="Williams B."/>
            <person name="Antoshechkin I."/>
            <person name="Lee M.M."/>
            <person name="Goodwin Z."/>
            <person name="Lu X."/>
            <person name="Lewis E.E."/>
            <person name="Goodrich-Blair H."/>
            <person name="Stock S.P."/>
            <person name="Adams B.J."/>
            <person name="Sternberg P.W."/>
            <person name="Mortazavi A."/>
        </authorList>
    </citation>
    <scope>NUCLEOTIDE SEQUENCE [LARGE SCALE GENOMIC DNA]</scope>
    <source>
        <strain evidence="1 2">ALL</strain>
    </source>
</reference>
<sequence length="77" mass="8806">MDSVGAPGGTGWIPQRIRFCHLNPVVGEPILEMLKFWCENFAWCFVILLLLYKSQVKRPGYSSIFDVSTASWLNSFH</sequence>
<organism evidence="1 2">
    <name type="scientific">Steinernema carpocapsae</name>
    <name type="common">Entomopathogenic nematode</name>
    <dbReference type="NCBI Taxonomy" id="34508"/>
    <lineage>
        <taxon>Eukaryota</taxon>
        <taxon>Metazoa</taxon>
        <taxon>Ecdysozoa</taxon>
        <taxon>Nematoda</taxon>
        <taxon>Chromadorea</taxon>
        <taxon>Rhabditida</taxon>
        <taxon>Tylenchina</taxon>
        <taxon>Panagrolaimomorpha</taxon>
        <taxon>Strongyloidoidea</taxon>
        <taxon>Steinernematidae</taxon>
        <taxon>Steinernema</taxon>
    </lineage>
</organism>
<evidence type="ECO:0000313" key="2">
    <source>
        <dbReference type="Proteomes" id="UP000298663"/>
    </source>
</evidence>
<reference evidence="1 2" key="2">
    <citation type="journal article" date="2019" name="G3 (Bethesda)">
        <title>Hybrid Assembly of the Genome of the Entomopathogenic Nematode Steinernema carpocapsae Identifies the X-Chromosome.</title>
        <authorList>
            <person name="Serra L."/>
            <person name="Macchietto M."/>
            <person name="Macias-Munoz A."/>
            <person name="McGill C.J."/>
            <person name="Rodriguez I.M."/>
            <person name="Rodriguez B."/>
            <person name="Murad R."/>
            <person name="Mortazavi A."/>
        </authorList>
    </citation>
    <scope>NUCLEOTIDE SEQUENCE [LARGE SCALE GENOMIC DNA]</scope>
    <source>
        <strain evidence="1 2">ALL</strain>
    </source>
</reference>
<evidence type="ECO:0000313" key="1">
    <source>
        <dbReference type="EMBL" id="TMS33960.1"/>
    </source>
</evidence>
<gene>
    <name evidence="1" type="ORF">L596_001637</name>
</gene>
<dbReference type="Proteomes" id="UP000298663">
    <property type="component" value="Unassembled WGS sequence"/>
</dbReference>
<protein>
    <submittedName>
        <fullName evidence="1">Uncharacterized protein</fullName>
    </submittedName>
</protein>
<dbReference type="EMBL" id="AZBU02000001">
    <property type="protein sequence ID" value="TMS33960.1"/>
    <property type="molecule type" value="Genomic_DNA"/>
</dbReference>